<evidence type="ECO:0000256" key="8">
    <source>
        <dbReference type="SAM" id="MobiDB-lite"/>
    </source>
</evidence>
<keyword evidence="4" id="KW-0131">Cell cycle</keyword>
<evidence type="ECO:0000256" key="7">
    <source>
        <dbReference type="ARBA" id="ARBA00064543"/>
    </source>
</evidence>
<proteinExistence type="inferred from homology"/>
<keyword evidence="4" id="KW-0498">Mitosis</keyword>
<dbReference type="Pfam" id="PF04825">
    <property type="entry name" value="Rad21_Rec8_N"/>
    <property type="match status" value="1"/>
</dbReference>
<dbReference type="InterPro" id="IPR006910">
    <property type="entry name" value="Rad21_Rec8_N"/>
</dbReference>
<sequence length="1205" mass="131986">MFYSQFILAKKGPLGTIWIAAHLERKLRKNQVADTDIGVSVDSILFPEVPIALRLSSHLLLGVVRIYSRKVNYLFDDCSEALLKVKQAFRSTAVDLPPEETTAPYHSITLPETFDLDDFELPDNDIFQGNYVDHHVSAREQITLQDTMEGVVYSASQFGLDERFADGDTSQVGSELDEDLFLDKVATTRLDEVSEVHPQVSIEQMTDPERHLSHGMVAGSSDAAPANGTRNKIEGLHGNSQLLDYAEAPSTPGLVEEPNFFSVQKGLASEDHLGSEDHNSMEVLGVESMENVCSKSDIHHASDAKVLSLNSNLNGDAVTCLPPEEISHLSGELEMSHSMLQRNLSSTVVTMECVMADGNTAALDGLRKAENMYNGGLGNSEPSLPIDKMKGESGKSIGFRLNETDVVEVADNKKELHSLGKSVQSNDVLSSELSGTCDVEVQACQQIKDDETLNHGDNEQMISACVDVVRASHVKQAKGSSDEVNDHMFSPNLQSEDAVPLPSECFKKKLALHACGTSTKVQGEEWHMTDGIELEENQILRPTMHGEVQADGANLDRQQDNATSSASPFEKLDGSVTSDLSAPEKLLSVPQMLPDKPDGLLVESTPDKEVPDGSSGGSLGTVISGKKRSFIECSLSGPSFNEVESYGVTRSKITTGSIPDDDDLLSSILVGRKSSVLKMKLTPTAPEIASTKRVRFSSGHGSLKRKVLMDNSMVLHGDTIRQQLTNTEDIRRLRKKAPCTHAEILMIQRQFVEQDIFSETVLTGMPAELACLHCESFDLSRIVVSERDEHDTALGMEKDEECYARPIFTEDRGIKGITVPVSDGNDFDMQFAEFAVETENQHGDHELGSYDVDKQGHTNIISDLSNHKISKYEHLEKISSMEIDGGNAEVVDVLNHSVVGFDPSQAEPFSGDNSNTLTDKLHERIDGIGDIDNYPDNKIADETVFLVMEGNQVSESVGIGEDVLLDSSTPAANADAFLAKESSETGRCIDTTSVKVDQVPDDIENDKVRAGNECGGPARSSGFDDKDQTSNYLCSELAKPVDGDYEKEFLNDGAYPVCREADQQSTMDAETSLDHPAMLDQGDFQDVIFANDTEFLNVDNDEGGEDEEDGMPRAENSHLLENSGWSSRTRAVAKYLQTLFDGEAGHGRKVLSMDNLVAGKTRKEASRMFFEALVLKTRDYLHVEQAYPFETINIKPRGKLMKSDF</sequence>
<feature type="domain" description="Rad21/Rec8-like protein N-terminal" evidence="10">
    <location>
        <begin position="1"/>
        <end position="101"/>
    </location>
</feature>
<feature type="region of interest" description="Disordered" evidence="8">
    <location>
        <begin position="213"/>
        <end position="234"/>
    </location>
</feature>
<comment type="subcellular location">
    <subcellularLocation>
        <location evidence="1">Nucleus</location>
    </subcellularLocation>
</comment>
<name>A0A2P2MQ56_RHIMU</name>
<dbReference type="PANTHER" id="PTHR12585">
    <property type="entry name" value="SCC1 / RAD21 FAMILY MEMBER"/>
    <property type="match status" value="1"/>
</dbReference>
<dbReference type="AlphaFoldDB" id="A0A2P2MQ56"/>
<dbReference type="EMBL" id="GGEC01051877">
    <property type="protein sequence ID" value="MBX32361.1"/>
    <property type="molecule type" value="Transcribed_RNA"/>
</dbReference>
<dbReference type="SUPFAM" id="SSF46785">
    <property type="entry name" value="Winged helix' DNA-binding domain"/>
    <property type="match status" value="1"/>
</dbReference>
<keyword evidence="6" id="KW-0539">Nucleus</keyword>
<evidence type="ECO:0000256" key="2">
    <source>
        <dbReference type="ARBA" id="ARBA00009870"/>
    </source>
</evidence>
<dbReference type="InterPro" id="IPR006909">
    <property type="entry name" value="Rad21/Rec8_C_eu"/>
</dbReference>
<accession>A0A2P2MQ56</accession>
<dbReference type="Pfam" id="PF04824">
    <property type="entry name" value="Rad21_Rec8"/>
    <property type="match status" value="1"/>
</dbReference>
<dbReference type="GO" id="GO:0003682">
    <property type="term" value="F:chromatin binding"/>
    <property type="evidence" value="ECO:0007669"/>
    <property type="project" value="TreeGrafter"/>
</dbReference>
<dbReference type="FunFam" id="1.10.10.580:FF:000002">
    <property type="entry name" value="Sister chromatid cohesion 1 protein 4"/>
    <property type="match status" value="1"/>
</dbReference>
<reference evidence="11" key="1">
    <citation type="submission" date="2018-02" db="EMBL/GenBank/DDBJ databases">
        <title>Rhizophora mucronata_Transcriptome.</title>
        <authorList>
            <person name="Meera S.P."/>
            <person name="Sreeshan A."/>
            <person name="Augustine A."/>
        </authorList>
    </citation>
    <scope>NUCLEOTIDE SEQUENCE</scope>
    <source>
        <tissue evidence="11">Leaf</tissue>
    </source>
</reference>
<comment type="subunit">
    <text evidence="7">Component of the cohesin complex.</text>
</comment>
<evidence type="ECO:0000313" key="11">
    <source>
        <dbReference type="EMBL" id="MBX32361.1"/>
    </source>
</evidence>
<evidence type="ECO:0000256" key="5">
    <source>
        <dbReference type="ARBA" id="ARBA00022829"/>
    </source>
</evidence>
<dbReference type="InterPro" id="IPR039781">
    <property type="entry name" value="Rad21/Rec8-like"/>
</dbReference>
<evidence type="ECO:0000256" key="6">
    <source>
        <dbReference type="ARBA" id="ARBA00023242"/>
    </source>
</evidence>
<feature type="region of interest" description="Disordered" evidence="8">
    <location>
        <begin position="557"/>
        <end position="621"/>
    </location>
</feature>
<dbReference type="PANTHER" id="PTHR12585:SF69">
    <property type="entry name" value="FI11703P"/>
    <property type="match status" value="1"/>
</dbReference>
<dbReference type="GO" id="GO:0051301">
    <property type="term" value="P:cell division"/>
    <property type="evidence" value="ECO:0007669"/>
    <property type="project" value="UniProtKB-KW"/>
</dbReference>
<evidence type="ECO:0000256" key="4">
    <source>
        <dbReference type="ARBA" id="ARBA00022776"/>
    </source>
</evidence>
<organism evidence="11">
    <name type="scientific">Rhizophora mucronata</name>
    <name type="common">Asiatic mangrove</name>
    <dbReference type="NCBI Taxonomy" id="61149"/>
    <lineage>
        <taxon>Eukaryota</taxon>
        <taxon>Viridiplantae</taxon>
        <taxon>Streptophyta</taxon>
        <taxon>Embryophyta</taxon>
        <taxon>Tracheophyta</taxon>
        <taxon>Spermatophyta</taxon>
        <taxon>Magnoliopsida</taxon>
        <taxon>eudicotyledons</taxon>
        <taxon>Gunneridae</taxon>
        <taxon>Pentapetalae</taxon>
        <taxon>rosids</taxon>
        <taxon>fabids</taxon>
        <taxon>Malpighiales</taxon>
        <taxon>Rhizophoraceae</taxon>
        <taxon>Rhizophora</taxon>
    </lineage>
</organism>
<keyword evidence="3" id="KW-0132">Cell division</keyword>
<dbReference type="Gene3D" id="1.10.10.580">
    <property type="entry name" value="Structural maintenance of chromosome 1. Chain E"/>
    <property type="match status" value="1"/>
</dbReference>
<dbReference type="GO" id="GO:1990414">
    <property type="term" value="P:replication-born double-strand break repair via sister chromatid exchange"/>
    <property type="evidence" value="ECO:0007669"/>
    <property type="project" value="TreeGrafter"/>
</dbReference>
<dbReference type="InterPro" id="IPR036390">
    <property type="entry name" value="WH_DNA-bd_sf"/>
</dbReference>
<evidence type="ECO:0000256" key="3">
    <source>
        <dbReference type="ARBA" id="ARBA00022618"/>
    </source>
</evidence>
<keyword evidence="5" id="KW-0159">Chromosome partition</keyword>
<dbReference type="GO" id="GO:0007059">
    <property type="term" value="P:chromosome segregation"/>
    <property type="evidence" value="ECO:0007669"/>
    <property type="project" value="UniProtKB-KW"/>
</dbReference>
<evidence type="ECO:0000259" key="10">
    <source>
        <dbReference type="Pfam" id="PF04825"/>
    </source>
</evidence>
<comment type="similarity">
    <text evidence="2">Belongs to the rad21 family.</text>
</comment>
<dbReference type="CDD" id="cd21793">
    <property type="entry name" value="Rad21_Rec8_M_AtSYN1-like"/>
    <property type="match status" value="1"/>
</dbReference>
<dbReference type="GO" id="GO:0007062">
    <property type="term" value="P:sister chromatid cohesion"/>
    <property type="evidence" value="ECO:0007669"/>
    <property type="project" value="InterPro"/>
</dbReference>
<feature type="domain" description="Rad21/Rec8-like protein C-terminal eukaryotic" evidence="9">
    <location>
        <begin position="1148"/>
        <end position="1198"/>
    </location>
</feature>
<evidence type="ECO:0000256" key="1">
    <source>
        <dbReference type="ARBA" id="ARBA00004123"/>
    </source>
</evidence>
<dbReference type="GO" id="GO:0005634">
    <property type="term" value="C:nucleus"/>
    <property type="evidence" value="ECO:0007669"/>
    <property type="project" value="UniProtKB-SubCell"/>
</dbReference>
<protein>
    <submittedName>
        <fullName evidence="11">Sister chromatid cohesion 1 protein 4 isoform X2</fullName>
    </submittedName>
</protein>
<dbReference type="GO" id="GO:0008278">
    <property type="term" value="C:cohesin complex"/>
    <property type="evidence" value="ECO:0007669"/>
    <property type="project" value="InterPro"/>
</dbReference>
<evidence type="ECO:0000259" key="9">
    <source>
        <dbReference type="Pfam" id="PF04824"/>
    </source>
</evidence>
<dbReference type="InterPro" id="IPR023093">
    <property type="entry name" value="ScpA-like_C"/>
</dbReference>